<accession>A0A941JSP8</accession>
<organism evidence="2 3">
    <name type="scientific">Gomphosphaeria aponina SAG 52.96 = DSM 107014</name>
    <dbReference type="NCBI Taxonomy" id="1521640"/>
    <lineage>
        <taxon>Bacteria</taxon>
        <taxon>Bacillati</taxon>
        <taxon>Cyanobacteriota</taxon>
        <taxon>Cyanophyceae</taxon>
        <taxon>Oscillatoriophycideae</taxon>
        <taxon>Chroococcales</taxon>
        <taxon>Gomphosphaeriaceae</taxon>
        <taxon>Gomphosphaeria</taxon>
    </lineage>
</organism>
<protein>
    <submittedName>
        <fullName evidence="2">Sulfotransferase</fullName>
    </submittedName>
</protein>
<dbReference type="PANTHER" id="PTHR11783">
    <property type="entry name" value="SULFOTRANSFERASE SULT"/>
    <property type="match status" value="1"/>
</dbReference>
<dbReference type="InterPro" id="IPR027417">
    <property type="entry name" value="P-loop_NTPase"/>
</dbReference>
<dbReference type="Pfam" id="PF13469">
    <property type="entry name" value="Sulfotransfer_3"/>
    <property type="match status" value="1"/>
</dbReference>
<evidence type="ECO:0000256" key="1">
    <source>
        <dbReference type="SAM" id="MobiDB-lite"/>
    </source>
</evidence>
<comment type="caution">
    <text evidence="2">The sequence shown here is derived from an EMBL/GenBank/DDBJ whole genome shotgun (WGS) entry which is preliminary data.</text>
</comment>
<sequence>MKKDFEPARDELSPEKELTLEKNLVWIFASPRSGTTWLSSKLLSYKTQVWHEPVIGAHLGLIKEQGNKIVRRFEEQSKREHYFFSEKYKENWIYFLRKLILNRIYSQFKDINRKIIIKEPNGSMAADLIAKCLPNAKIIILLRDGRDVINSQITALSEGGYAVIVSQGNFKPLSGTRRFNTIQRNAQEWTKLIDILLETFAKHNPNLRYILRYEDLLIDTLNQVKSLYEFIGINIEEAKLAAIVSAASAEKLPNEAKGIGTTVQFAKAGVWQERFKKTEQIIIHEIIGETLKKLNYDLPQLGKEMSPGKSEEEGKKNKNKLKSRDKLPENTIILVEINQTAGTALRKAIQTKLKMAHCYGLTAQETSDFVRKTLYKNDYEGFLREFYQGGYEAIAGSNIENEKILKICAQSTRWCCFLRDPIQRVIGVYENKVKKGYDKSLKFAVENEDFGTNIMTRRLKGVNLEDFYYIGITELYEESLNIFKQLTGMKLPYVKNNIEIKERKVDQEIRTAIAERNKLDLELYEKGKSIFERKMRRGE</sequence>
<dbReference type="AlphaFoldDB" id="A0A941JSP8"/>
<feature type="region of interest" description="Disordered" evidence="1">
    <location>
        <begin position="302"/>
        <end position="322"/>
    </location>
</feature>
<evidence type="ECO:0000313" key="2">
    <source>
        <dbReference type="EMBL" id="MBR8827142.1"/>
    </source>
</evidence>
<dbReference type="EMBL" id="JADQBC010000021">
    <property type="protein sequence ID" value="MBR8827142.1"/>
    <property type="molecule type" value="Genomic_DNA"/>
</dbReference>
<dbReference type="Gene3D" id="3.40.50.300">
    <property type="entry name" value="P-loop containing nucleotide triphosphate hydrolases"/>
    <property type="match status" value="2"/>
</dbReference>
<proteinExistence type="predicted"/>
<gene>
    <name evidence="2" type="ORF">DSM107014_04420</name>
</gene>
<reference evidence="2" key="1">
    <citation type="submission" date="2021-02" db="EMBL/GenBank/DDBJ databases">
        <title>Metagenome analyses of Stigonema ocellatum DSM 106950, Chlorogloea purpurea SAG 13.99 and Gomphosphaeria aponina DSM 107014.</title>
        <authorList>
            <person name="Marter P."/>
            <person name="Huang S."/>
        </authorList>
    </citation>
    <scope>NUCLEOTIDE SEQUENCE</scope>
    <source>
        <strain evidence="2">JP213</strain>
    </source>
</reference>
<name>A0A941JSP8_9CHRO</name>
<dbReference type="Proteomes" id="UP000767446">
    <property type="component" value="Unassembled WGS sequence"/>
</dbReference>
<dbReference type="SUPFAM" id="SSF52540">
    <property type="entry name" value="P-loop containing nucleoside triphosphate hydrolases"/>
    <property type="match status" value="1"/>
</dbReference>
<evidence type="ECO:0000313" key="3">
    <source>
        <dbReference type="Proteomes" id="UP000767446"/>
    </source>
</evidence>
<feature type="compositionally biased region" description="Basic and acidic residues" evidence="1">
    <location>
        <begin position="309"/>
        <end position="322"/>
    </location>
</feature>